<dbReference type="GO" id="GO:0010411">
    <property type="term" value="P:xyloglucan metabolic process"/>
    <property type="evidence" value="ECO:0007669"/>
    <property type="project" value="TreeGrafter"/>
</dbReference>
<dbReference type="KEGG" id="amon:H9L24_01345"/>
<dbReference type="AlphaFoldDB" id="A0A7H0HGL8"/>
<dbReference type="CDD" id="cd15482">
    <property type="entry name" value="Sialidase_non-viral"/>
    <property type="match status" value="1"/>
</dbReference>
<protein>
    <submittedName>
        <fullName evidence="1">Exo-alpha-sialidase</fullName>
    </submittedName>
</protein>
<sequence length="363" mass="39268">MQHTLWIGSRKGLFVAERGPGGGWSIGTPHFPGEPVTQFAADAGSGTWYAALRLGHFGVKLHKSSDRGASWQEIAAPAFPPKPDDGPWKDDPTPWSVDLLWSLEVAPDGTLWAGCLPAGLFSSRDGGASWQLAQGLWERPERREWFGGGYDHAGIHSVLIDPRDARHLTVGISCGGVWQSYDGGAGWTCTSDGMEADYMPPERRGDPLIQDPHRIAQCRSQPDVLWCQHHSGMYRSHDGGLRWRRIAAPAPSEFGFAVAAHPGDAQRAWFAPAHSDARRIPVDGRLVVNETRDGGASFTAHGPGLPQQDAYHLVYRHALVASGDGRTLALGSTTGGLWVSEDEGASWQCLSRDLPPIAALRLG</sequence>
<dbReference type="InterPro" id="IPR052025">
    <property type="entry name" value="Xyloglucanase_GH74"/>
</dbReference>
<dbReference type="PANTHER" id="PTHR43739">
    <property type="entry name" value="XYLOGLUCANASE (EUROFUNG)"/>
    <property type="match status" value="1"/>
</dbReference>
<evidence type="ECO:0000313" key="1">
    <source>
        <dbReference type="EMBL" id="QNP59684.1"/>
    </source>
</evidence>
<dbReference type="Gene3D" id="2.130.10.10">
    <property type="entry name" value="YVTN repeat-like/Quinoprotein amine dehydrogenase"/>
    <property type="match status" value="1"/>
</dbReference>
<keyword evidence="2" id="KW-1185">Reference proteome</keyword>
<dbReference type="PANTHER" id="PTHR43739:SF5">
    <property type="entry name" value="EXO-ALPHA-SIALIDASE"/>
    <property type="match status" value="1"/>
</dbReference>
<evidence type="ECO:0000313" key="2">
    <source>
        <dbReference type="Proteomes" id="UP000516057"/>
    </source>
</evidence>
<organism evidence="1 2">
    <name type="scientific">Paenacidovorax monticola</name>
    <dbReference type="NCBI Taxonomy" id="1926868"/>
    <lineage>
        <taxon>Bacteria</taxon>
        <taxon>Pseudomonadati</taxon>
        <taxon>Pseudomonadota</taxon>
        <taxon>Betaproteobacteria</taxon>
        <taxon>Burkholderiales</taxon>
        <taxon>Comamonadaceae</taxon>
        <taxon>Paenacidovorax</taxon>
    </lineage>
</organism>
<dbReference type="EMBL" id="CP060790">
    <property type="protein sequence ID" value="QNP59684.1"/>
    <property type="molecule type" value="Genomic_DNA"/>
</dbReference>
<gene>
    <name evidence="1" type="ORF">H9L24_01345</name>
</gene>
<dbReference type="SUPFAM" id="SSF110296">
    <property type="entry name" value="Oligoxyloglucan reducing end-specific cellobiohydrolase"/>
    <property type="match status" value="1"/>
</dbReference>
<dbReference type="RefSeq" id="WP_187736666.1">
    <property type="nucleotide sequence ID" value="NZ_CP060790.1"/>
</dbReference>
<name>A0A7H0HGL8_9BURK</name>
<dbReference type="Proteomes" id="UP000516057">
    <property type="component" value="Chromosome"/>
</dbReference>
<dbReference type="InterPro" id="IPR015943">
    <property type="entry name" value="WD40/YVTN_repeat-like_dom_sf"/>
</dbReference>
<proteinExistence type="predicted"/>
<reference evidence="1 2" key="1">
    <citation type="submission" date="2020-08" db="EMBL/GenBank/DDBJ databases">
        <title>Genome sequence of Acidovorax monticola KACC 19171T.</title>
        <authorList>
            <person name="Hyun D.-W."/>
            <person name="Bae J.-W."/>
        </authorList>
    </citation>
    <scope>NUCLEOTIDE SEQUENCE [LARGE SCALE GENOMIC DNA]</scope>
    <source>
        <strain evidence="1 2">KACC 19171</strain>
    </source>
</reference>
<accession>A0A7H0HGL8</accession>